<protein>
    <recommendedName>
        <fullName evidence="3">Ribosomal protein L7/L12 C-terminal domain-containing protein</fullName>
    </recommendedName>
</protein>
<dbReference type="AlphaFoldDB" id="A0AAJ2KT73"/>
<accession>A0AAJ2KT73</accession>
<dbReference type="Proteomes" id="UP001285636">
    <property type="component" value="Unassembled WGS sequence"/>
</dbReference>
<dbReference type="NCBIfam" id="NF005269">
    <property type="entry name" value="PRK06771.1"/>
    <property type="match status" value="1"/>
</dbReference>
<dbReference type="InterPro" id="IPR014719">
    <property type="entry name" value="Ribosomal_bL12_C/ClpS-like"/>
</dbReference>
<gene>
    <name evidence="1" type="ORF">RYX45_05025</name>
</gene>
<proteinExistence type="predicted"/>
<comment type="caution">
    <text evidence="1">The sequence shown here is derived from an EMBL/GenBank/DDBJ whole genome shotgun (WGS) entry which is preliminary data.</text>
</comment>
<evidence type="ECO:0000313" key="1">
    <source>
        <dbReference type="EMBL" id="MDV2884531.1"/>
    </source>
</evidence>
<dbReference type="Gene3D" id="3.30.1390.10">
    <property type="match status" value="1"/>
</dbReference>
<evidence type="ECO:0008006" key="3">
    <source>
        <dbReference type="Google" id="ProtNLM"/>
    </source>
</evidence>
<sequence>MDYIILFILSFILLSISTTDRRLKKIEYKLDRISEQVGVTGLPVDDEIRELLKKGQTVEAVKLVRDEIGLSLVEAKKYVDGLREED</sequence>
<dbReference type="RefSeq" id="WP_289236729.1">
    <property type="nucleotide sequence ID" value="NZ_CP117835.1"/>
</dbReference>
<organism evidence="1 2">
    <name type="scientific">Alkalihalophilus pseudofirmus</name>
    <name type="common">Bacillus pseudofirmus</name>
    <dbReference type="NCBI Taxonomy" id="79885"/>
    <lineage>
        <taxon>Bacteria</taxon>
        <taxon>Bacillati</taxon>
        <taxon>Bacillota</taxon>
        <taxon>Bacilli</taxon>
        <taxon>Bacillales</taxon>
        <taxon>Bacillaceae</taxon>
        <taxon>Alkalihalophilus</taxon>
    </lineage>
</organism>
<evidence type="ECO:0000313" key="2">
    <source>
        <dbReference type="Proteomes" id="UP001285636"/>
    </source>
</evidence>
<reference evidence="1" key="1">
    <citation type="submission" date="2023-10" db="EMBL/GenBank/DDBJ databases">
        <title>Screening of Alkalihalophilus pseudofirmusBZ-TG-HK211 and Its Alleviation of Salt Stress on Rapeseed Growth.</title>
        <authorList>
            <person name="Zhao B."/>
            <person name="Guo T."/>
        </authorList>
    </citation>
    <scope>NUCLEOTIDE SEQUENCE</scope>
    <source>
        <strain evidence="1">BZ-TG-HK211</strain>
    </source>
</reference>
<name>A0AAJ2KT73_ALKPS</name>
<dbReference type="EMBL" id="JAWJAY010000001">
    <property type="protein sequence ID" value="MDV2884531.1"/>
    <property type="molecule type" value="Genomic_DNA"/>
</dbReference>